<evidence type="ECO:0000256" key="1">
    <source>
        <dbReference type="SAM" id="Phobius"/>
    </source>
</evidence>
<keyword evidence="3" id="KW-1185">Reference proteome</keyword>
<proteinExistence type="predicted"/>
<protein>
    <submittedName>
        <fullName evidence="2">Uncharacterized protein</fullName>
    </submittedName>
</protein>
<dbReference type="PANTHER" id="PTHR34125">
    <property type="entry name" value="OS01G0762900 PROTEIN"/>
    <property type="match status" value="1"/>
</dbReference>
<dbReference type="EMBL" id="JABTTQ020001232">
    <property type="protein sequence ID" value="KAK6133008.1"/>
    <property type="molecule type" value="Genomic_DNA"/>
</dbReference>
<keyword evidence="1" id="KW-1133">Transmembrane helix</keyword>
<organism evidence="2 3">
    <name type="scientific">Rehmannia glutinosa</name>
    <name type="common">Chinese foxglove</name>
    <dbReference type="NCBI Taxonomy" id="99300"/>
    <lineage>
        <taxon>Eukaryota</taxon>
        <taxon>Viridiplantae</taxon>
        <taxon>Streptophyta</taxon>
        <taxon>Embryophyta</taxon>
        <taxon>Tracheophyta</taxon>
        <taxon>Spermatophyta</taxon>
        <taxon>Magnoliopsida</taxon>
        <taxon>eudicotyledons</taxon>
        <taxon>Gunneridae</taxon>
        <taxon>Pentapetalae</taxon>
        <taxon>asterids</taxon>
        <taxon>lamiids</taxon>
        <taxon>Lamiales</taxon>
        <taxon>Orobanchaceae</taxon>
        <taxon>Rehmannieae</taxon>
        <taxon>Rehmannia</taxon>
    </lineage>
</organism>
<feature type="transmembrane region" description="Helical" evidence="1">
    <location>
        <begin position="40"/>
        <end position="58"/>
    </location>
</feature>
<comment type="caution">
    <text evidence="2">The sequence shown here is derived from an EMBL/GenBank/DDBJ whole genome shotgun (WGS) entry which is preliminary data.</text>
</comment>
<gene>
    <name evidence="2" type="ORF">DH2020_033299</name>
</gene>
<dbReference type="Proteomes" id="UP001318860">
    <property type="component" value="Unassembled WGS sequence"/>
</dbReference>
<sequence length="121" mass="13621">MEIPEKLLRFKFHILLAFTFSFCVVFLCYLAPRFLDILNYFWPLLVSTALFLVAVVVFDRISPISAEYPAEKAGEGLLDYVAGEPPTGQVESLVEASEVMNCKIPGIIIIIIRVDNCFCLN</sequence>
<dbReference type="PANTHER" id="PTHR34125:SF2">
    <property type="entry name" value="TRANSMEMBRANE PROTEIN"/>
    <property type="match status" value="1"/>
</dbReference>
<evidence type="ECO:0000313" key="3">
    <source>
        <dbReference type="Proteomes" id="UP001318860"/>
    </source>
</evidence>
<accession>A0ABR0VEM0</accession>
<keyword evidence="1" id="KW-0472">Membrane</keyword>
<feature type="transmembrane region" description="Helical" evidence="1">
    <location>
        <begin position="12"/>
        <end position="34"/>
    </location>
</feature>
<reference evidence="2 3" key="1">
    <citation type="journal article" date="2021" name="Comput. Struct. Biotechnol. J.">
        <title>De novo genome assembly of the potent medicinal plant Rehmannia glutinosa using nanopore technology.</title>
        <authorList>
            <person name="Ma L."/>
            <person name="Dong C."/>
            <person name="Song C."/>
            <person name="Wang X."/>
            <person name="Zheng X."/>
            <person name="Niu Y."/>
            <person name="Chen S."/>
            <person name="Feng W."/>
        </authorList>
    </citation>
    <scope>NUCLEOTIDE SEQUENCE [LARGE SCALE GENOMIC DNA]</scope>
    <source>
        <strain evidence="2">DH-2019</strain>
    </source>
</reference>
<name>A0ABR0VEM0_REHGL</name>
<evidence type="ECO:0000313" key="2">
    <source>
        <dbReference type="EMBL" id="KAK6133008.1"/>
    </source>
</evidence>
<keyword evidence="1" id="KW-0812">Transmembrane</keyword>